<evidence type="ECO:0000313" key="2">
    <source>
        <dbReference type="EMBL" id="QDT40457.1"/>
    </source>
</evidence>
<keyword evidence="1" id="KW-0472">Membrane</keyword>
<evidence type="ECO:0000256" key="1">
    <source>
        <dbReference type="SAM" id="Phobius"/>
    </source>
</evidence>
<keyword evidence="1" id="KW-1133">Transmembrane helix</keyword>
<dbReference type="Proteomes" id="UP000317171">
    <property type="component" value="Chromosome"/>
</dbReference>
<dbReference type="KEGG" id="gaz:Pan241w_05140"/>
<evidence type="ECO:0000313" key="3">
    <source>
        <dbReference type="Proteomes" id="UP000317171"/>
    </source>
</evidence>
<accession>A0A517R988</accession>
<dbReference type="AlphaFoldDB" id="A0A517R988"/>
<keyword evidence="1" id="KW-0812">Transmembrane</keyword>
<reference evidence="2 3" key="1">
    <citation type="submission" date="2019-02" db="EMBL/GenBank/DDBJ databases">
        <title>Deep-cultivation of Planctomycetes and their phenomic and genomic characterization uncovers novel biology.</title>
        <authorList>
            <person name="Wiegand S."/>
            <person name="Jogler M."/>
            <person name="Boedeker C."/>
            <person name="Pinto D."/>
            <person name="Vollmers J."/>
            <person name="Rivas-Marin E."/>
            <person name="Kohn T."/>
            <person name="Peeters S.H."/>
            <person name="Heuer A."/>
            <person name="Rast P."/>
            <person name="Oberbeckmann S."/>
            <person name="Bunk B."/>
            <person name="Jeske O."/>
            <person name="Meyerdierks A."/>
            <person name="Storesund J.E."/>
            <person name="Kallscheuer N."/>
            <person name="Luecker S."/>
            <person name="Lage O.M."/>
            <person name="Pohl T."/>
            <person name="Merkel B.J."/>
            <person name="Hornburger P."/>
            <person name="Mueller R.-W."/>
            <person name="Bruemmer F."/>
            <person name="Labrenz M."/>
            <person name="Spormann A.M."/>
            <person name="Op den Camp H."/>
            <person name="Overmann J."/>
            <person name="Amann R."/>
            <person name="Jetten M.S.M."/>
            <person name="Mascher T."/>
            <person name="Medema M.H."/>
            <person name="Devos D.P."/>
            <person name="Kaster A.-K."/>
            <person name="Ovreas L."/>
            <person name="Rohde M."/>
            <person name="Galperin M.Y."/>
            <person name="Jogler C."/>
        </authorList>
    </citation>
    <scope>NUCLEOTIDE SEQUENCE [LARGE SCALE GENOMIC DNA]</scope>
    <source>
        <strain evidence="2 3">Pan241w</strain>
    </source>
</reference>
<name>A0A517R988_9PLAN</name>
<organism evidence="2 3">
    <name type="scientific">Gimesia alba</name>
    <dbReference type="NCBI Taxonomy" id="2527973"/>
    <lineage>
        <taxon>Bacteria</taxon>
        <taxon>Pseudomonadati</taxon>
        <taxon>Planctomycetota</taxon>
        <taxon>Planctomycetia</taxon>
        <taxon>Planctomycetales</taxon>
        <taxon>Planctomycetaceae</taxon>
        <taxon>Gimesia</taxon>
    </lineage>
</organism>
<dbReference type="EMBL" id="CP036269">
    <property type="protein sequence ID" value="QDT40457.1"/>
    <property type="molecule type" value="Genomic_DNA"/>
</dbReference>
<protein>
    <submittedName>
        <fullName evidence="2">Uncharacterized protein</fullName>
    </submittedName>
</protein>
<gene>
    <name evidence="2" type="ORF">Pan241w_05140</name>
</gene>
<proteinExistence type="predicted"/>
<keyword evidence="3" id="KW-1185">Reference proteome</keyword>
<sequence length="69" mass="8106">MCMRGVLQAEFRWRLFTVTSAILHEICLILMDYSVFVMETNNRTRVLLSEKAPFESSEAGFTEKKRNYP</sequence>
<feature type="transmembrane region" description="Helical" evidence="1">
    <location>
        <begin position="13"/>
        <end position="35"/>
    </location>
</feature>